<name>A0A2T1M3Q8_9CHRO</name>
<dbReference type="AlphaFoldDB" id="A0A2T1M3Q8"/>
<organism evidence="3 4">
    <name type="scientific">Aphanothece hegewaldii CCALA 016</name>
    <dbReference type="NCBI Taxonomy" id="2107694"/>
    <lineage>
        <taxon>Bacteria</taxon>
        <taxon>Bacillati</taxon>
        <taxon>Cyanobacteriota</taxon>
        <taxon>Cyanophyceae</taxon>
        <taxon>Oscillatoriophycideae</taxon>
        <taxon>Chroococcales</taxon>
        <taxon>Aphanothecaceae</taxon>
        <taxon>Aphanothece</taxon>
    </lineage>
</organism>
<sequence length="640" mass="72579">MRINRKDLAPQIMVQASDKLHNKATQFLEQMQEKISLPIWATILVVLSGTIGFTATSVLLKSPTGSGCPKIIWLAASASQRLYCAQLEADRKTTEGLLKAIALVEALPSDHPLRPQVNQYVEDWAEQILTLAEKEYQAGRIENAIATVKKIPSKAKVYELVEKRIEKWESIWKEGEQILTDIETSLRKSNWNYAFRKAVELLNLNNEYWATVKYNQAVQKIYLAREESNQLDQAFALYNRGGLENWLKAVKETEKIKPDSYAYQEAKNLFEKVKEKLITYGNNLAKQQQWQDLKDVANQIPENLALDKEVGAWIAIADAGINADFGTVEGLQAAILSAEQIEPSSPFYSQAQDMRKRWNLEIEDVTKLTQAREKAQSGDLKNLTAAIAQANLIVRGHPRYSEAQGEINRWTRQVQLIEDQPILDKAREISVKGDIESLKVAIAQAKEIGSQRALYKEAQGEIRTWQESIEKQEDQPILDQAISLANVRDYVAAIQVAQQIRRGRVLYPETRANLRRWQQEVQAQKDLQQAYSVAQTRTVEALNNALNLVRNIPTSTDVSTERMEAIDRWSYQLLAFASEKANLSLYTEAISIARQIPNESAAYSAAQSQVKIWRRLLEPPLPPLESSQDNSSLDETEFEN</sequence>
<evidence type="ECO:0000313" key="3">
    <source>
        <dbReference type="EMBL" id="PSF39452.1"/>
    </source>
</evidence>
<evidence type="ECO:0000313" key="4">
    <source>
        <dbReference type="Proteomes" id="UP000239001"/>
    </source>
</evidence>
<reference evidence="3 4" key="1">
    <citation type="submission" date="2018-03" db="EMBL/GenBank/DDBJ databases">
        <title>The ancient ancestry and fast evolution of plastids.</title>
        <authorList>
            <person name="Moore K.R."/>
            <person name="Magnabosco C."/>
            <person name="Momper L."/>
            <person name="Gold D.A."/>
            <person name="Bosak T."/>
            <person name="Fournier G.P."/>
        </authorList>
    </citation>
    <scope>NUCLEOTIDE SEQUENCE [LARGE SCALE GENOMIC DNA]</scope>
    <source>
        <strain evidence="3 4">CCALA 016</strain>
    </source>
</reference>
<comment type="caution">
    <text evidence="3">The sequence shown here is derived from an EMBL/GenBank/DDBJ whole genome shotgun (WGS) entry which is preliminary data.</text>
</comment>
<protein>
    <submittedName>
        <fullName evidence="3">Chromosome segregation ATPase</fullName>
    </submittedName>
</protein>
<gene>
    <name evidence="3" type="ORF">C7H19_01295</name>
</gene>
<reference evidence="3 4" key="2">
    <citation type="submission" date="2018-03" db="EMBL/GenBank/DDBJ databases">
        <authorList>
            <person name="Keele B.F."/>
        </authorList>
    </citation>
    <scope>NUCLEOTIDE SEQUENCE [LARGE SCALE GENOMIC DNA]</scope>
    <source>
        <strain evidence="3 4">CCALA 016</strain>
    </source>
</reference>
<evidence type="ECO:0000256" key="1">
    <source>
        <dbReference type="SAM" id="MobiDB-lite"/>
    </source>
</evidence>
<feature type="region of interest" description="Disordered" evidence="1">
    <location>
        <begin position="620"/>
        <end position="640"/>
    </location>
</feature>
<feature type="transmembrane region" description="Helical" evidence="2">
    <location>
        <begin position="37"/>
        <end position="60"/>
    </location>
</feature>
<keyword evidence="4" id="KW-1185">Reference proteome</keyword>
<proteinExistence type="predicted"/>
<accession>A0A2T1M3Q8</accession>
<keyword evidence="2" id="KW-0812">Transmembrane</keyword>
<dbReference type="RefSeq" id="WP_106455073.1">
    <property type="nucleotide sequence ID" value="NZ_PXOH01000001.1"/>
</dbReference>
<evidence type="ECO:0000256" key="2">
    <source>
        <dbReference type="SAM" id="Phobius"/>
    </source>
</evidence>
<keyword evidence="2" id="KW-0472">Membrane</keyword>
<dbReference type="EMBL" id="PXOH01000001">
    <property type="protein sequence ID" value="PSF39452.1"/>
    <property type="molecule type" value="Genomic_DNA"/>
</dbReference>
<dbReference type="OrthoDB" id="503367at2"/>
<dbReference type="Proteomes" id="UP000239001">
    <property type="component" value="Unassembled WGS sequence"/>
</dbReference>
<keyword evidence="2" id="KW-1133">Transmembrane helix</keyword>